<proteinExistence type="predicted"/>
<dbReference type="EMBL" id="RZNY01000002">
    <property type="protein sequence ID" value="RUT48227.1"/>
    <property type="molecule type" value="Genomic_DNA"/>
</dbReference>
<name>A0A433YED9_9BACL</name>
<dbReference type="GO" id="GO:0016747">
    <property type="term" value="F:acyltransferase activity, transferring groups other than amino-acyl groups"/>
    <property type="evidence" value="ECO:0007669"/>
    <property type="project" value="InterPro"/>
</dbReference>
<evidence type="ECO:0000259" key="1">
    <source>
        <dbReference type="PROSITE" id="PS51186"/>
    </source>
</evidence>
<dbReference type="Pfam" id="PF13302">
    <property type="entry name" value="Acetyltransf_3"/>
    <property type="match status" value="1"/>
</dbReference>
<dbReference type="AlphaFoldDB" id="A0A433YED9"/>
<dbReference type="SUPFAM" id="SSF55729">
    <property type="entry name" value="Acyl-CoA N-acyltransferases (Nat)"/>
    <property type="match status" value="1"/>
</dbReference>
<dbReference type="InterPro" id="IPR000182">
    <property type="entry name" value="GNAT_dom"/>
</dbReference>
<sequence>MTTYTLRTRTIEDVQEFINWTFEGIYSFYDNNIQEEKIAGFYNSVDSERAFSVINEHDELIGNCEFYDVGDDGEEILAVGVQMKPSLTGKGTGFDFVNTILEQGRVELKYNYLELAVVDFNQRAMRLYENIGFRKIGEFENNIRGNTYQFIKMAKDWA</sequence>
<dbReference type="Gene3D" id="3.40.630.30">
    <property type="match status" value="1"/>
</dbReference>
<keyword evidence="3" id="KW-1185">Reference proteome</keyword>
<keyword evidence="2" id="KW-0808">Transferase</keyword>
<gene>
    <name evidence="2" type="ORF">EJP82_03595</name>
</gene>
<dbReference type="InterPro" id="IPR016181">
    <property type="entry name" value="Acyl_CoA_acyltransferase"/>
</dbReference>
<evidence type="ECO:0000313" key="3">
    <source>
        <dbReference type="Proteomes" id="UP000279446"/>
    </source>
</evidence>
<comment type="caution">
    <text evidence="2">The sequence shown here is derived from an EMBL/GenBank/DDBJ whole genome shotgun (WGS) entry which is preliminary data.</text>
</comment>
<dbReference type="PROSITE" id="PS51186">
    <property type="entry name" value="GNAT"/>
    <property type="match status" value="1"/>
</dbReference>
<feature type="domain" description="N-acetyltransferase" evidence="1">
    <location>
        <begin position="4"/>
        <end position="158"/>
    </location>
</feature>
<evidence type="ECO:0000313" key="2">
    <source>
        <dbReference type="EMBL" id="RUT48227.1"/>
    </source>
</evidence>
<dbReference type="PANTHER" id="PTHR43415:SF3">
    <property type="entry name" value="GNAT-FAMILY ACETYLTRANSFERASE"/>
    <property type="match status" value="1"/>
</dbReference>
<dbReference type="PANTHER" id="PTHR43415">
    <property type="entry name" value="SPERMIDINE N(1)-ACETYLTRANSFERASE"/>
    <property type="match status" value="1"/>
</dbReference>
<reference evidence="2 3" key="1">
    <citation type="submission" date="2018-12" db="EMBL/GenBank/DDBJ databases">
        <authorList>
            <person name="Sun L."/>
            <person name="Chen Z."/>
        </authorList>
    </citation>
    <scope>NUCLEOTIDE SEQUENCE [LARGE SCALE GENOMIC DNA]</scope>
    <source>
        <strain evidence="2 3">DSM 15890</strain>
    </source>
</reference>
<dbReference type="OrthoDB" id="423921at2"/>
<organism evidence="2 3">
    <name type="scientific">Paenibacillus anaericanus</name>
    <dbReference type="NCBI Taxonomy" id="170367"/>
    <lineage>
        <taxon>Bacteria</taxon>
        <taxon>Bacillati</taxon>
        <taxon>Bacillota</taxon>
        <taxon>Bacilli</taxon>
        <taxon>Bacillales</taxon>
        <taxon>Paenibacillaceae</taxon>
        <taxon>Paenibacillus</taxon>
    </lineage>
</organism>
<accession>A0A433YED9</accession>
<protein>
    <submittedName>
        <fullName evidence="2">N-acetyltransferase</fullName>
    </submittedName>
</protein>
<dbReference type="Proteomes" id="UP000279446">
    <property type="component" value="Unassembled WGS sequence"/>
</dbReference>
<dbReference type="RefSeq" id="WP_127190648.1">
    <property type="nucleotide sequence ID" value="NZ_RZNY01000002.1"/>
</dbReference>